<dbReference type="InterPro" id="IPR004835">
    <property type="entry name" value="Chitin_synth"/>
</dbReference>
<evidence type="ECO:0000313" key="11">
    <source>
        <dbReference type="Proteomes" id="UP000290189"/>
    </source>
</evidence>
<protein>
    <recommendedName>
        <fullName evidence="2">chitin synthase</fullName>
        <ecNumber evidence="2">2.4.1.16</ecNumber>
    </recommendedName>
</protein>
<comment type="subcellular location">
    <subcellularLocation>
        <location evidence="1">Membrane</location>
        <topology evidence="1">Multi-pass membrane protein</topology>
    </subcellularLocation>
</comment>
<evidence type="ECO:0000256" key="6">
    <source>
        <dbReference type="ARBA" id="ARBA00023136"/>
    </source>
</evidence>
<dbReference type="OrthoDB" id="5321960at2759"/>
<dbReference type="GO" id="GO:0016020">
    <property type="term" value="C:membrane"/>
    <property type="evidence" value="ECO:0007669"/>
    <property type="project" value="UniProtKB-SubCell"/>
</dbReference>
<dbReference type="AlphaFoldDB" id="A0A0G4IIE9"/>
<dbReference type="Gene3D" id="3.90.550.10">
    <property type="entry name" value="Spore Coat Polysaccharide Biosynthesis Protein SpsA, Chain A"/>
    <property type="match status" value="1"/>
</dbReference>
<evidence type="ECO:0000256" key="7">
    <source>
        <dbReference type="SAM" id="Phobius"/>
    </source>
</evidence>
<reference evidence="9 11" key="2">
    <citation type="submission" date="2018-03" db="EMBL/GenBank/DDBJ databases">
        <authorList>
            <person name="Fogelqvist J."/>
        </authorList>
    </citation>
    <scope>NUCLEOTIDE SEQUENCE [LARGE SCALE GENOMIC DNA]</scope>
</reference>
<evidence type="ECO:0000313" key="10">
    <source>
        <dbReference type="Proteomes" id="UP000039324"/>
    </source>
</evidence>
<keyword evidence="3" id="KW-0328">Glycosyltransferase</keyword>
<evidence type="ECO:0000313" key="9">
    <source>
        <dbReference type="EMBL" id="SPQ94188.1"/>
    </source>
</evidence>
<feature type="transmembrane region" description="Helical" evidence="7">
    <location>
        <begin position="465"/>
        <end position="489"/>
    </location>
</feature>
<dbReference type="EMBL" id="OVEO01000002">
    <property type="protein sequence ID" value="SPQ94188.1"/>
    <property type="molecule type" value="Genomic_DNA"/>
</dbReference>
<feature type="transmembrane region" description="Helical" evidence="7">
    <location>
        <begin position="501"/>
        <end position="523"/>
    </location>
</feature>
<feature type="transmembrane region" description="Helical" evidence="7">
    <location>
        <begin position="96"/>
        <end position="117"/>
    </location>
</feature>
<dbReference type="Proteomes" id="UP000290189">
    <property type="component" value="Unassembled WGS sequence"/>
</dbReference>
<accession>A0A0G4IIE9</accession>
<dbReference type="GO" id="GO:0071944">
    <property type="term" value="C:cell periphery"/>
    <property type="evidence" value="ECO:0007669"/>
    <property type="project" value="TreeGrafter"/>
</dbReference>
<keyword evidence="9" id="KW-0496">Mitochondrion</keyword>
<dbReference type="EMBL" id="CDSF01000002">
    <property type="protein sequence ID" value="CEO94855.1"/>
    <property type="molecule type" value="Genomic_DNA"/>
</dbReference>
<dbReference type="STRING" id="37360.A0A0G4IIE9"/>
<gene>
    <name evidence="8" type="ORF">PBRA_003667</name>
    <name evidence="9" type="ORF">PLBR_LOCUS1403</name>
</gene>
<dbReference type="Proteomes" id="UP000039324">
    <property type="component" value="Unassembled WGS sequence"/>
</dbReference>
<feature type="transmembrane region" description="Helical" evidence="7">
    <location>
        <begin position="6"/>
        <end position="30"/>
    </location>
</feature>
<proteinExistence type="predicted"/>
<dbReference type="PANTHER" id="PTHR22914:SF46">
    <property type="entry name" value="CHITIN SYNTHASE"/>
    <property type="match status" value="1"/>
</dbReference>
<dbReference type="InterPro" id="IPR029044">
    <property type="entry name" value="Nucleotide-diphossugar_trans"/>
</dbReference>
<evidence type="ECO:0000256" key="1">
    <source>
        <dbReference type="ARBA" id="ARBA00004141"/>
    </source>
</evidence>
<dbReference type="PANTHER" id="PTHR22914">
    <property type="entry name" value="CHITIN SYNTHASE"/>
    <property type="match status" value="1"/>
</dbReference>
<organism evidence="8 10">
    <name type="scientific">Plasmodiophora brassicae</name>
    <name type="common">Clubroot disease agent</name>
    <dbReference type="NCBI Taxonomy" id="37360"/>
    <lineage>
        <taxon>Eukaryota</taxon>
        <taxon>Sar</taxon>
        <taxon>Rhizaria</taxon>
        <taxon>Endomyxa</taxon>
        <taxon>Phytomyxea</taxon>
        <taxon>Plasmodiophorida</taxon>
        <taxon>Plasmodiophoridae</taxon>
        <taxon>Plasmodiophora</taxon>
    </lineage>
</organism>
<dbReference type="GO" id="GO:0004100">
    <property type="term" value="F:chitin synthase activity"/>
    <property type="evidence" value="ECO:0007669"/>
    <property type="project" value="UniProtKB-EC"/>
</dbReference>
<dbReference type="EC" id="2.4.1.16" evidence="2"/>
<evidence type="ECO:0000313" key="8">
    <source>
        <dbReference type="EMBL" id="CEO94855.1"/>
    </source>
</evidence>
<keyword evidence="5 7" id="KW-1133">Transmembrane helix</keyword>
<feature type="transmembrane region" description="Helical" evidence="7">
    <location>
        <begin position="51"/>
        <end position="76"/>
    </location>
</feature>
<evidence type="ECO:0000256" key="4">
    <source>
        <dbReference type="ARBA" id="ARBA00022692"/>
    </source>
</evidence>
<keyword evidence="6 7" id="KW-0472">Membrane</keyword>
<keyword evidence="10" id="KW-1185">Reference proteome</keyword>
<dbReference type="Pfam" id="PF03142">
    <property type="entry name" value="Chitin_synth_2"/>
    <property type="match status" value="1"/>
</dbReference>
<evidence type="ECO:0000256" key="5">
    <source>
        <dbReference type="ARBA" id="ARBA00022989"/>
    </source>
</evidence>
<evidence type="ECO:0000256" key="3">
    <source>
        <dbReference type="ARBA" id="ARBA00022676"/>
    </source>
</evidence>
<sequence>MIDFALLSNCITSTLLLIAVTHLVLHWFYYTGSMLEKIVNGDDQEQRVTTALVATMVLGVMLLYNGTMYTIVANTISWAHLYSSRSLNVSVFRSEFFWVLTVEPIIFVVFSLFKVFCGVTQLLRAQSDETIMARLSFKMKEIGRPVPEVVIIIPIYNEPFEQLRSTIESIAGNAYPKSRTRVVLAFDDDRITPTFEAVCKLITCNEKATLQGDIVFGNFLGLRVDCARFPHGGKRHAQMCAFMYLQEVLGKQIQKPLLLFLDSDITLDRLAIAHFVYEITERNNCEALTGLITISSGGFLENLQNVEYIDSQVLHRGTESTLGGVSCLPGALAMLRFESLRLVSTEYFAQRPATTPFSYARRSLGEDRYLTELLLQSDPKPHRIGFAVAARCQTTGCETLSSLMKQRRRWFLGTVSNEVSGLTTWKLWKTLPRLQLLQLMLSVRNAPLFLYLAIAEIALGEHNQLMWLSIGGLAAIQIPIWITVTYVGITTGRGILPALYFPLYAALLPLAGFAFEIYGIMTFRRRSWGGPRADNENGAAYAADDEFSLEADSVGIRV</sequence>
<reference evidence="8 10" key="1">
    <citation type="submission" date="2015-02" db="EMBL/GenBank/DDBJ databases">
        <authorList>
            <person name="Chooi Y.-H."/>
        </authorList>
    </citation>
    <scope>NUCLEOTIDE SEQUENCE [LARGE SCALE GENOMIC DNA]</scope>
    <source>
        <strain evidence="8">E3</strain>
    </source>
</reference>
<evidence type="ECO:0000256" key="2">
    <source>
        <dbReference type="ARBA" id="ARBA00012543"/>
    </source>
</evidence>
<name>A0A0G4IIE9_PLABS</name>
<geneLocation type="mitochondrion" evidence="9"/>
<keyword evidence="3" id="KW-0808">Transferase</keyword>
<dbReference type="SUPFAM" id="SSF53448">
    <property type="entry name" value="Nucleotide-diphospho-sugar transferases"/>
    <property type="match status" value="1"/>
</dbReference>
<keyword evidence="4 7" id="KW-0812">Transmembrane</keyword>
<dbReference type="GO" id="GO:0006031">
    <property type="term" value="P:chitin biosynthetic process"/>
    <property type="evidence" value="ECO:0007669"/>
    <property type="project" value="TreeGrafter"/>
</dbReference>